<name>A0A2D4JYE2_9SAUR</name>
<protein>
    <submittedName>
        <fullName evidence="1">Uncharacterized protein</fullName>
    </submittedName>
</protein>
<evidence type="ECO:0000313" key="1">
    <source>
        <dbReference type="EMBL" id="LAB01496.1"/>
    </source>
</evidence>
<reference evidence="1" key="2">
    <citation type="submission" date="2017-11" db="EMBL/GenBank/DDBJ databases">
        <title>Coralsnake Venomics: Analyses of Venom Gland Transcriptomes and Proteomes of Six Brazilian Taxa.</title>
        <authorList>
            <person name="Aird S.D."/>
            <person name="Jorge da Silva N."/>
            <person name="Qiu L."/>
            <person name="Villar-Briones A."/>
            <person name="Aparecida-Saddi V."/>
            <person name="Campos-Telles M.P."/>
            <person name="Grau M."/>
            <person name="Mikheyev A.S."/>
        </authorList>
    </citation>
    <scope>NUCLEOTIDE SEQUENCE</scope>
    <source>
        <tissue evidence="1">Venom_gland</tissue>
    </source>
</reference>
<proteinExistence type="predicted"/>
<organism evidence="1">
    <name type="scientific">Micrurus paraensis</name>
    <dbReference type="NCBI Taxonomy" id="1970185"/>
    <lineage>
        <taxon>Eukaryota</taxon>
        <taxon>Metazoa</taxon>
        <taxon>Chordata</taxon>
        <taxon>Craniata</taxon>
        <taxon>Vertebrata</taxon>
        <taxon>Euteleostomi</taxon>
        <taxon>Lepidosauria</taxon>
        <taxon>Squamata</taxon>
        <taxon>Bifurcata</taxon>
        <taxon>Unidentata</taxon>
        <taxon>Episquamata</taxon>
        <taxon>Toxicofera</taxon>
        <taxon>Serpentes</taxon>
        <taxon>Colubroidea</taxon>
        <taxon>Elapidae</taxon>
        <taxon>Elapinae</taxon>
        <taxon>Micrurus</taxon>
    </lineage>
</organism>
<dbReference type="AlphaFoldDB" id="A0A2D4JYE2"/>
<reference evidence="1" key="1">
    <citation type="submission" date="2017-07" db="EMBL/GenBank/DDBJ databases">
        <authorList>
            <person name="Mikheyev A."/>
            <person name="Grau M."/>
        </authorList>
    </citation>
    <scope>NUCLEOTIDE SEQUENCE</scope>
    <source>
        <tissue evidence="1">Venom_gland</tissue>
    </source>
</reference>
<dbReference type="EMBL" id="IACL01023757">
    <property type="protein sequence ID" value="LAB01496.1"/>
    <property type="molecule type" value="Transcribed_RNA"/>
</dbReference>
<sequence length="163" mass="19345">MKITALMSMKNKDHWDIKGLKTETSILETINKRDKTLKMKEKEICKKKPQKRALKWGGGHMADRHRETGTKLEGKKKEDWGNLEKGNLAKIKKNDEVKRFRDKGWGLYNGDFTWECILALSLKLLEFILGLYNYMHIIVCELCCYEPLYWRIKNEIYSIKKLF</sequence>
<accession>A0A2D4JYE2</accession>